<organism evidence="2 3">
    <name type="scientific">Ruegeria meonggei</name>
    <dbReference type="NCBI Taxonomy" id="1446476"/>
    <lineage>
        <taxon>Bacteria</taxon>
        <taxon>Pseudomonadati</taxon>
        <taxon>Pseudomonadota</taxon>
        <taxon>Alphaproteobacteria</taxon>
        <taxon>Rhodobacterales</taxon>
        <taxon>Roseobacteraceae</taxon>
        <taxon>Ruegeria</taxon>
    </lineage>
</organism>
<keyword evidence="1" id="KW-0732">Signal</keyword>
<feature type="signal peptide" evidence="1">
    <location>
        <begin position="1"/>
        <end position="20"/>
    </location>
</feature>
<gene>
    <name evidence="2" type="ORF">RUM8411_04142</name>
</gene>
<dbReference type="Proteomes" id="UP000193778">
    <property type="component" value="Unassembled WGS sequence"/>
</dbReference>
<feature type="chain" id="PRO_5013321744" description="Secreted protein" evidence="1">
    <location>
        <begin position="21"/>
        <end position="103"/>
    </location>
</feature>
<protein>
    <recommendedName>
        <fullName evidence="4">Secreted protein</fullName>
    </recommendedName>
</protein>
<evidence type="ECO:0000313" key="2">
    <source>
        <dbReference type="EMBL" id="SLN75194.1"/>
    </source>
</evidence>
<reference evidence="3" key="1">
    <citation type="submission" date="2017-03" db="EMBL/GenBank/DDBJ databases">
        <authorList>
            <person name="Rodrigo-Torres L."/>
            <person name="Arahal R.D."/>
            <person name="Lucena T."/>
        </authorList>
    </citation>
    <scope>NUCLEOTIDE SEQUENCE [LARGE SCALE GENOMIC DNA]</scope>
    <source>
        <strain evidence="3">CECT 8411</strain>
    </source>
</reference>
<name>A0A1X7ABI6_9RHOB</name>
<evidence type="ECO:0000256" key="1">
    <source>
        <dbReference type="SAM" id="SignalP"/>
    </source>
</evidence>
<sequence length="103" mass="11222">MKQFLLIALCATSISAVAPATVEAAAIKRACLASDRSAATRARCNCIQQVANQALTNSDQKTVAKWFSDPHQAQELKMSQTARDDALWDRYQNFGQMAQAVCS</sequence>
<dbReference type="EMBL" id="FWFP01000015">
    <property type="protein sequence ID" value="SLN75194.1"/>
    <property type="molecule type" value="Genomic_DNA"/>
</dbReference>
<evidence type="ECO:0008006" key="4">
    <source>
        <dbReference type="Google" id="ProtNLM"/>
    </source>
</evidence>
<proteinExistence type="predicted"/>
<accession>A0A1X7ABI6</accession>
<dbReference type="RefSeq" id="WP_085824588.1">
    <property type="nucleotide sequence ID" value="NZ_FWFP01000015.1"/>
</dbReference>
<dbReference type="AlphaFoldDB" id="A0A1X7ABI6"/>
<evidence type="ECO:0000313" key="3">
    <source>
        <dbReference type="Proteomes" id="UP000193778"/>
    </source>
</evidence>
<dbReference type="OrthoDB" id="7659053at2"/>
<keyword evidence="3" id="KW-1185">Reference proteome</keyword>